<keyword evidence="1" id="KW-0472">Membrane</keyword>
<name>A0A645BN37_9ZZZZ</name>
<feature type="transmembrane region" description="Helical" evidence="1">
    <location>
        <begin position="49"/>
        <end position="68"/>
    </location>
</feature>
<comment type="caution">
    <text evidence="2">The sequence shown here is derived from an EMBL/GenBank/DDBJ whole genome shotgun (WGS) entry which is preliminary data.</text>
</comment>
<organism evidence="2">
    <name type="scientific">bioreactor metagenome</name>
    <dbReference type="NCBI Taxonomy" id="1076179"/>
    <lineage>
        <taxon>unclassified sequences</taxon>
        <taxon>metagenomes</taxon>
        <taxon>ecological metagenomes</taxon>
    </lineage>
</organism>
<gene>
    <name evidence="2" type="ORF">SDC9_113687</name>
</gene>
<sequence length="94" mass="10336">MRTQKNKIFVLIATISAAVIFSVIGYILLPKTLTMQITLNGENGTTLPKVAGLAIPLGITSLLSYLYYKYDNIKNLVGSLIGILVFILIFIFNL</sequence>
<reference evidence="2" key="1">
    <citation type="submission" date="2019-08" db="EMBL/GenBank/DDBJ databases">
        <authorList>
            <person name="Kucharzyk K."/>
            <person name="Murdoch R.W."/>
            <person name="Higgins S."/>
            <person name="Loffler F."/>
        </authorList>
    </citation>
    <scope>NUCLEOTIDE SEQUENCE</scope>
</reference>
<feature type="transmembrane region" description="Helical" evidence="1">
    <location>
        <begin position="9"/>
        <end position="29"/>
    </location>
</feature>
<evidence type="ECO:0000313" key="2">
    <source>
        <dbReference type="EMBL" id="MPM66776.1"/>
    </source>
</evidence>
<dbReference type="AlphaFoldDB" id="A0A645BN37"/>
<dbReference type="EMBL" id="VSSQ01021291">
    <property type="protein sequence ID" value="MPM66776.1"/>
    <property type="molecule type" value="Genomic_DNA"/>
</dbReference>
<evidence type="ECO:0008006" key="3">
    <source>
        <dbReference type="Google" id="ProtNLM"/>
    </source>
</evidence>
<protein>
    <recommendedName>
        <fullName evidence="3">DUF1648 domain-containing protein</fullName>
    </recommendedName>
</protein>
<feature type="transmembrane region" description="Helical" evidence="1">
    <location>
        <begin position="75"/>
        <end position="92"/>
    </location>
</feature>
<keyword evidence="1" id="KW-0812">Transmembrane</keyword>
<evidence type="ECO:0000256" key="1">
    <source>
        <dbReference type="SAM" id="Phobius"/>
    </source>
</evidence>
<proteinExistence type="predicted"/>
<keyword evidence="1" id="KW-1133">Transmembrane helix</keyword>
<accession>A0A645BN37</accession>